<keyword evidence="11" id="KW-0732">Signal</keyword>
<evidence type="ECO:0000256" key="9">
    <source>
        <dbReference type="ARBA" id="ARBA00034026"/>
    </source>
</evidence>
<accession>A0ABC8M389</accession>
<dbReference type="InterPro" id="IPR017853">
    <property type="entry name" value="GH"/>
</dbReference>
<evidence type="ECO:0000256" key="7">
    <source>
        <dbReference type="ARBA" id="ARBA00032643"/>
    </source>
</evidence>
<evidence type="ECO:0000256" key="2">
    <source>
        <dbReference type="ARBA" id="ARBA00004116"/>
    </source>
</evidence>
<dbReference type="FunFam" id="3.20.20.80:FF:000022">
    <property type="entry name" value="Beta-glucosidase 11"/>
    <property type="match status" value="1"/>
</dbReference>
<dbReference type="GO" id="GO:0005773">
    <property type="term" value="C:vacuole"/>
    <property type="evidence" value="ECO:0007669"/>
    <property type="project" value="UniProtKB-SubCell"/>
</dbReference>
<evidence type="ECO:0000313" key="13">
    <source>
        <dbReference type="Proteomes" id="UP001642260"/>
    </source>
</evidence>
<evidence type="ECO:0000256" key="6">
    <source>
        <dbReference type="ARBA" id="ARBA00022801"/>
    </source>
</evidence>
<evidence type="ECO:0000256" key="4">
    <source>
        <dbReference type="ARBA" id="ARBA00012250"/>
    </source>
</evidence>
<name>A0ABC8M389_ERUVS</name>
<organism evidence="12 13">
    <name type="scientific">Eruca vesicaria subsp. sativa</name>
    <name type="common">Garden rocket</name>
    <name type="synonym">Eruca sativa</name>
    <dbReference type="NCBI Taxonomy" id="29727"/>
    <lineage>
        <taxon>Eukaryota</taxon>
        <taxon>Viridiplantae</taxon>
        <taxon>Streptophyta</taxon>
        <taxon>Embryophyta</taxon>
        <taxon>Tracheophyta</taxon>
        <taxon>Spermatophyta</taxon>
        <taxon>Magnoliopsida</taxon>
        <taxon>eudicotyledons</taxon>
        <taxon>Gunneridae</taxon>
        <taxon>Pentapetalae</taxon>
        <taxon>rosids</taxon>
        <taxon>malvids</taxon>
        <taxon>Brassicales</taxon>
        <taxon>Brassicaceae</taxon>
        <taxon>Brassiceae</taxon>
        <taxon>Eruca</taxon>
    </lineage>
</organism>
<evidence type="ECO:0000256" key="11">
    <source>
        <dbReference type="SAM" id="SignalP"/>
    </source>
</evidence>
<sequence length="586" mass="68085">MRSKYLFLLLLITSIYVGVSAKNHSSGPSLRRSDFPEDFIFGSATSAYQYEGATDEGGKSPAIWDHFSRTYPERTKMHNADVAIDFYHRYKDDIKLMKELNMDAFRYSISWARLIPSGKLKDGVNKEGVQFDKDLIDELLANDIQPSMTLYHWDHPQSLEDEYGDFLSPKIVEDFRDFARICFEEFGDKVKMWTTINEPYIMTIAGYDQGNKAAGRCSKWVNEKCHAGDSSTEPYIVSHNVLLAHAAAVDEFRKSKIISHDSQIGIVLSPRWFEPYHSTLLKIKKQLNELLLMKLDGKHLDPVIHGDYPEIVKKYGGNKLPSFTEEQSNMLKNSSDFVGVNYYTARFATHIPEIDPAKPRFKTDHHVEWKLTNHSGHIIGHWDERGLILSHPEGLRKILNYIKDRYNNIPVYIKENGINDNDDGTKPREEILKDTFRIEYHDTHSQQLHKAIVEDGCDVRGYYAWSMMDNFEWEHGYTARFGLYYVDFVNGLKRYPKDSVKWFKRFLKRSIGETKEEEVKEMSRADMNETLHEQVEFGEYSGFVASFMATNQSKREQEKNRCSSDLFYSSFGVLKEIEDSSSFYRL</sequence>
<dbReference type="Proteomes" id="UP001642260">
    <property type="component" value="Unassembled WGS sequence"/>
</dbReference>
<comment type="similarity">
    <text evidence="3 10">Belongs to the glycosyl hydrolase 1 family.</text>
</comment>
<keyword evidence="6" id="KW-0378">Hydrolase</keyword>
<feature type="chain" id="PRO_5044848859" description="thioglucosidase" evidence="11">
    <location>
        <begin position="22"/>
        <end position="586"/>
    </location>
</feature>
<dbReference type="InterPro" id="IPR033132">
    <property type="entry name" value="GH_1_N_CS"/>
</dbReference>
<dbReference type="PROSITE" id="PS00653">
    <property type="entry name" value="GLYCOSYL_HYDROL_F1_2"/>
    <property type="match status" value="1"/>
</dbReference>
<comment type="function">
    <text evidence="1">Degradation of glucosinolates (glucose residue linked by a thioglucoside bound to an amino acid derivative) to glucose, sulfate and any of the products: thiocyanates, isothiocyanates, nitriles, epithionitriles or oxazolidine-2-thiones.</text>
</comment>
<comment type="catalytic activity">
    <reaction evidence="9">
        <text>a thioglucoside + H2O = a sugar + a thiol.</text>
        <dbReference type="EC" id="3.2.1.147"/>
    </reaction>
</comment>
<protein>
    <recommendedName>
        <fullName evidence="4">thioglucosidase</fullName>
        <ecNumber evidence="4">3.2.1.147</ecNumber>
    </recommendedName>
    <alternativeName>
        <fullName evidence="7">Sinigrinase</fullName>
    </alternativeName>
    <alternativeName>
        <fullName evidence="8">Thioglucosidase</fullName>
    </alternativeName>
</protein>
<dbReference type="EMBL" id="CAKOAT010914042">
    <property type="protein sequence ID" value="CAH8390682.1"/>
    <property type="molecule type" value="Genomic_DNA"/>
</dbReference>
<proteinExistence type="inferred from homology"/>
<evidence type="ECO:0000256" key="10">
    <source>
        <dbReference type="RuleBase" id="RU003690"/>
    </source>
</evidence>
<dbReference type="EC" id="3.2.1.147" evidence="4"/>
<dbReference type="PRINTS" id="PR00131">
    <property type="entry name" value="GLHYDRLASE1"/>
</dbReference>
<comment type="caution">
    <text evidence="12">The sequence shown here is derived from an EMBL/GenBank/DDBJ whole genome shotgun (WGS) entry which is preliminary data.</text>
</comment>
<dbReference type="Gene3D" id="3.20.20.80">
    <property type="entry name" value="Glycosidases"/>
    <property type="match status" value="1"/>
</dbReference>
<evidence type="ECO:0000256" key="1">
    <source>
        <dbReference type="ARBA" id="ARBA00003014"/>
    </source>
</evidence>
<dbReference type="AlphaFoldDB" id="A0ABC8M389"/>
<dbReference type="PANTHER" id="PTHR10353:SF164">
    <property type="entry name" value="BETA-GLUCOSIDASE 30"/>
    <property type="match status" value="1"/>
</dbReference>
<evidence type="ECO:0000256" key="8">
    <source>
        <dbReference type="ARBA" id="ARBA00032797"/>
    </source>
</evidence>
<dbReference type="GO" id="GO:0019137">
    <property type="term" value="F:thioglucosidase activity"/>
    <property type="evidence" value="ECO:0007669"/>
    <property type="project" value="UniProtKB-EC"/>
</dbReference>
<dbReference type="SUPFAM" id="SSF51445">
    <property type="entry name" value="(Trans)glycosidases"/>
    <property type="match status" value="1"/>
</dbReference>
<gene>
    <name evidence="12" type="ORF">ERUC_LOCUS43165</name>
</gene>
<dbReference type="InterPro" id="IPR001360">
    <property type="entry name" value="Glyco_hydro_1"/>
</dbReference>
<keyword evidence="5" id="KW-0926">Vacuole</keyword>
<reference evidence="12 13" key="1">
    <citation type="submission" date="2022-03" db="EMBL/GenBank/DDBJ databases">
        <authorList>
            <person name="Macdonald S."/>
            <person name="Ahmed S."/>
            <person name="Newling K."/>
        </authorList>
    </citation>
    <scope>NUCLEOTIDE SEQUENCE [LARGE SCALE GENOMIC DNA]</scope>
</reference>
<evidence type="ECO:0000256" key="3">
    <source>
        <dbReference type="ARBA" id="ARBA00010838"/>
    </source>
</evidence>
<keyword evidence="13" id="KW-1185">Reference proteome</keyword>
<comment type="subcellular location">
    <subcellularLocation>
        <location evidence="2">Vacuole</location>
    </subcellularLocation>
</comment>
<dbReference type="PANTHER" id="PTHR10353">
    <property type="entry name" value="GLYCOSYL HYDROLASE"/>
    <property type="match status" value="1"/>
</dbReference>
<dbReference type="Pfam" id="PF00232">
    <property type="entry name" value="Glyco_hydro_1"/>
    <property type="match status" value="1"/>
</dbReference>
<evidence type="ECO:0000313" key="12">
    <source>
        <dbReference type="EMBL" id="CAH8390682.1"/>
    </source>
</evidence>
<evidence type="ECO:0000256" key="5">
    <source>
        <dbReference type="ARBA" id="ARBA00022554"/>
    </source>
</evidence>
<feature type="signal peptide" evidence="11">
    <location>
        <begin position="1"/>
        <end position="21"/>
    </location>
</feature>